<feature type="non-terminal residue" evidence="2">
    <location>
        <position position="169"/>
    </location>
</feature>
<sequence length="169" mass="18428">MSRGDSGYMSSSDGLDIFEKANEEIKQIEELYRIKNSRSFFVDQNNGSCLTDNLDNNAPPLQRNKSPKTLPSDNTPNETVPTRSSAPKTLKGKRSRAFSPSSEQQQSTPLLSGPTIPIHRATASLDSNKVTLTSEVHKMRQQSAPCSPQITPLSRPPLPIPVTGSAPTH</sequence>
<comment type="caution">
    <text evidence="2">The sequence shown here is derived from an EMBL/GenBank/DDBJ whole genome shotgun (WGS) entry which is preliminary data.</text>
</comment>
<gene>
    <name evidence="2" type="ORF">AMORRO_LOCUS16304</name>
</gene>
<feature type="compositionally biased region" description="Polar residues" evidence="1">
    <location>
        <begin position="141"/>
        <end position="152"/>
    </location>
</feature>
<proteinExistence type="predicted"/>
<feature type="compositionally biased region" description="Polar residues" evidence="1">
    <location>
        <begin position="45"/>
        <end position="56"/>
    </location>
</feature>
<feature type="compositionally biased region" description="Polar residues" evidence="1">
    <location>
        <begin position="124"/>
        <end position="134"/>
    </location>
</feature>
<protein>
    <submittedName>
        <fullName evidence="2">8380_t:CDS:1</fullName>
    </submittedName>
</protein>
<feature type="compositionally biased region" description="Polar residues" evidence="1">
    <location>
        <begin position="63"/>
        <end position="87"/>
    </location>
</feature>
<dbReference type="AlphaFoldDB" id="A0A9N9J7D3"/>
<accession>A0A9N9J7D3</accession>
<evidence type="ECO:0000256" key="1">
    <source>
        <dbReference type="SAM" id="MobiDB-lite"/>
    </source>
</evidence>
<feature type="region of interest" description="Disordered" evidence="1">
    <location>
        <begin position="45"/>
        <end position="169"/>
    </location>
</feature>
<organism evidence="2 3">
    <name type="scientific">Acaulospora morrowiae</name>
    <dbReference type="NCBI Taxonomy" id="94023"/>
    <lineage>
        <taxon>Eukaryota</taxon>
        <taxon>Fungi</taxon>
        <taxon>Fungi incertae sedis</taxon>
        <taxon>Mucoromycota</taxon>
        <taxon>Glomeromycotina</taxon>
        <taxon>Glomeromycetes</taxon>
        <taxon>Diversisporales</taxon>
        <taxon>Acaulosporaceae</taxon>
        <taxon>Acaulospora</taxon>
    </lineage>
</organism>
<evidence type="ECO:0000313" key="2">
    <source>
        <dbReference type="EMBL" id="CAG8766389.1"/>
    </source>
</evidence>
<keyword evidence="3" id="KW-1185">Reference proteome</keyword>
<evidence type="ECO:0000313" key="3">
    <source>
        <dbReference type="Proteomes" id="UP000789342"/>
    </source>
</evidence>
<dbReference type="Proteomes" id="UP000789342">
    <property type="component" value="Unassembled WGS sequence"/>
</dbReference>
<dbReference type="EMBL" id="CAJVPV010043811">
    <property type="protein sequence ID" value="CAG8766389.1"/>
    <property type="molecule type" value="Genomic_DNA"/>
</dbReference>
<reference evidence="2" key="1">
    <citation type="submission" date="2021-06" db="EMBL/GenBank/DDBJ databases">
        <authorList>
            <person name="Kallberg Y."/>
            <person name="Tangrot J."/>
            <person name="Rosling A."/>
        </authorList>
    </citation>
    <scope>NUCLEOTIDE SEQUENCE</scope>
    <source>
        <strain evidence="2">CL551</strain>
    </source>
</reference>
<name>A0A9N9J7D3_9GLOM</name>
<feature type="compositionally biased region" description="Polar residues" evidence="1">
    <location>
        <begin position="98"/>
        <end position="110"/>
    </location>
</feature>